<comment type="caution">
    <text evidence="2">The sequence shown here is derived from an EMBL/GenBank/DDBJ whole genome shotgun (WGS) entry which is preliminary data.</text>
</comment>
<keyword evidence="3" id="KW-1185">Reference proteome</keyword>
<dbReference type="InterPro" id="IPR028992">
    <property type="entry name" value="Hedgehog/Intein_dom"/>
</dbReference>
<evidence type="ECO:0000313" key="2">
    <source>
        <dbReference type="EMBL" id="MFD1883309.1"/>
    </source>
</evidence>
<dbReference type="InterPro" id="IPR036844">
    <property type="entry name" value="Hint_dom_sf"/>
</dbReference>
<organism evidence="2 3">
    <name type="scientific">Paracoccus pacificus</name>
    <dbReference type="NCBI Taxonomy" id="1463598"/>
    <lineage>
        <taxon>Bacteria</taxon>
        <taxon>Pseudomonadati</taxon>
        <taxon>Pseudomonadota</taxon>
        <taxon>Alphaproteobacteria</taxon>
        <taxon>Rhodobacterales</taxon>
        <taxon>Paracoccaceae</taxon>
        <taxon>Paracoccus</taxon>
    </lineage>
</organism>
<dbReference type="Gene3D" id="2.170.16.10">
    <property type="entry name" value="Hedgehog/Intein (Hint) domain"/>
    <property type="match status" value="1"/>
</dbReference>
<dbReference type="SUPFAM" id="SSF51294">
    <property type="entry name" value="Hedgehog/intein (Hint) domain"/>
    <property type="match status" value="1"/>
</dbReference>
<proteinExistence type="predicted"/>
<sequence length="372" mass="40371">MSEVTAVILKDAFYVVSGTNTPFIQYEEMSFATDTVTSLRITDDDAGFDRARYAGFDYDQVLTDAVTWSGDGWSETWPAGTVIGYQNGAIMETEIDGQSYRYYMSMPFTESDTGSVQAMGQKHVVLVFPVGDAPPFDPARTYMKVTENTNPPASQNYNPPAAVPCFATGTLIATPGGDRPIETLLPGDLVLTRDNGPRPLRWIGGRSLSGHDLDLQPNLYPILIRKGALGRAADGPLPARDLTVSPQHRVWLRSTIAARMFGTDEVLVAAKHLVGLPGITVLRDARGVTYMHMLFDRHELVLSDGCWTESLFTGPGALNALTVSQRREILALFPELGIGGTGLPSGARPFAKGAQARQLAARHARNRKALVS</sequence>
<gene>
    <name evidence="2" type="ORF">ACFSCT_16455</name>
</gene>
<reference evidence="3" key="1">
    <citation type="journal article" date="2019" name="Int. J. Syst. Evol. Microbiol.">
        <title>The Global Catalogue of Microorganisms (GCM) 10K type strain sequencing project: providing services to taxonomists for standard genome sequencing and annotation.</title>
        <authorList>
            <consortium name="The Broad Institute Genomics Platform"/>
            <consortium name="The Broad Institute Genome Sequencing Center for Infectious Disease"/>
            <person name="Wu L."/>
            <person name="Ma J."/>
        </authorList>
    </citation>
    <scope>NUCLEOTIDE SEQUENCE [LARGE SCALE GENOMIC DNA]</scope>
    <source>
        <strain evidence="3">CCUG 56029</strain>
    </source>
</reference>
<accession>A0ABW4RC77</accession>
<name>A0ABW4RC77_9RHOB</name>
<evidence type="ECO:0000313" key="3">
    <source>
        <dbReference type="Proteomes" id="UP001597213"/>
    </source>
</evidence>
<protein>
    <submittedName>
        <fullName evidence="2">Hint domain-containing protein</fullName>
    </submittedName>
</protein>
<dbReference type="Proteomes" id="UP001597213">
    <property type="component" value="Unassembled WGS sequence"/>
</dbReference>
<dbReference type="Pfam" id="PF13403">
    <property type="entry name" value="Hint_2"/>
    <property type="match status" value="1"/>
</dbReference>
<feature type="domain" description="Hedgehog/Intein (Hint)" evidence="1">
    <location>
        <begin position="164"/>
        <end position="314"/>
    </location>
</feature>
<dbReference type="RefSeq" id="WP_379144576.1">
    <property type="nucleotide sequence ID" value="NZ_JBHUEN010000046.1"/>
</dbReference>
<evidence type="ECO:0000259" key="1">
    <source>
        <dbReference type="Pfam" id="PF13403"/>
    </source>
</evidence>
<dbReference type="EMBL" id="JBHUEN010000046">
    <property type="protein sequence ID" value="MFD1883309.1"/>
    <property type="molecule type" value="Genomic_DNA"/>
</dbReference>